<sequence>MKQQRIVQQENQAELEKVPNASRNFQDASQKSQHLDDTERKNAFWPEYAHGLKSSRKNCDRKCMKMKLVYFPLISQFIIGATEVHSVTCYCTENHCNLGICDGGICIVGIKPKGLVSRRCGENQDQKQQEHENDNDDQDGNKCVQNTQDWSEVCYCSTSYCNTLKFLLDGMQEIKTSKTSNNDQQQHQSVGFGSSSNLDLKGMQTLLGKPYKLTDDYHDSLVDFSSPNLKNGYPAPAINSVGDQNRLESDFYDEFLTGEGERKGDVNDNSAITITRQQPKLPKKNARHLTNDRKDYSLITLVIVSLVIIATAITLVTLNYYCKLC</sequence>
<evidence type="ECO:0000256" key="1">
    <source>
        <dbReference type="SAM" id="MobiDB-lite"/>
    </source>
</evidence>
<accession>A0A915KXX5</accession>
<name>A0A915KXX5_ROMCU</name>
<organism evidence="3 4">
    <name type="scientific">Romanomermis culicivorax</name>
    <name type="common">Nematode worm</name>
    <dbReference type="NCBI Taxonomy" id="13658"/>
    <lineage>
        <taxon>Eukaryota</taxon>
        <taxon>Metazoa</taxon>
        <taxon>Ecdysozoa</taxon>
        <taxon>Nematoda</taxon>
        <taxon>Enoplea</taxon>
        <taxon>Dorylaimia</taxon>
        <taxon>Mermithida</taxon>
        <taxon>Mermithoidea</taxon>
        <taxon>Mermithidae</taxon>
        <taxon>Romanomermis</taxon>
    </lineage>
</organism>
<keyword evidence="2" id="KW-1133">Transmembrane helix</keyword>
<keyword evidence="3" id="KW-1185">Reference proteome</keyword>
<dbReference type="AlphaFoldDB" id="A0A915KXX5"/>
<dbReference type="WBParaSite" id="nRc.2.0.1.t43802-RA">
    <property type="protein sequence ID" value="nRc.2.0.1.t43802-RA"/>
    <property type="gene ID" value="nRc.2.0.1.g43802"/>
</dbReference>
<reference evidence="4" key="1">
    <citation type="submission" date="2022-11" db="UniProtKB">
        <authorList>
            <consortium name="WormBaseParasite"/>
        </authorList>
    </citation>
    <scope>IDENTIFICATION</scope>
</reference>
<evidence type="ECO:0000313" key="4">
    <source>
        <dbReference type="WBParaSite" id="nRc.2.0.1.t43802-RA"/>
    </source>
</evidence>
<feature type="transmembrane region" description="Helical" evidence="2">
    <location>
        <begin position="296"/>
        <end position="321"/>
    </location>
</feature>
<feature type="region of interest" description="Disordered" evidence="1">
    <location>
        <begin position="1"/>
        <end position="39"/>
    </location>
</feature>
<keyword evidence="2" id="KW-0812">Transmembrane</keyword>
<feature type="compositionally biased region" description="Polar residues" evidence="1">
    <location>
        <begin position="21"/>
        <end position="32"/>
    </location>
</feature>
<feature type="compositionally biased region" description="Polar residues" evidence="1">
    <location>
        <begin position="1"/>
        <end position="12"/>
    </location>
</feature>
<dbReference type="Proteomes" id="UP000887565">
    <property type="component" value="Unplaced"/>
</dbReference>
<proteinExistence type="predicted"/>
<evidence type="ECO:0000256" key="2">
    <source>
        <dbReference type="SAM" id="Phobius"/>
    </source>
</evidence>
<evidence type="ECO:0000313" key="3">
    <source>
        <dbReference type="Proteomes" id="UP000887565"/>
    </source>
</evidence>
<feature type="region of interest" description="Disordered" evidence="1">
    <location>
        <begin position="177"/>
        <end position="196"/>
    </location>
</feature>
<protein>
    <submittedName>
        <fullName evidence="4">Uncharacterized protein</fullName>
    </submittedName>
</protein>
<keyword evidence="2" id="KW-0472">Membrane</keyword>